<evidence type="ECO:0000313" key="1">
    <source>
        <dbReference type="EMBL" id="KAH7927236.1"/>
    </source>
</evidence>
<accession>A0ACB8BP15</accession>
<sequence>MEAEIINDVYILQVTRMSQLAAAVIIIYDHVQSIDKEVALIWRRPGSLVSILYFVNRYVGDAIIIISATLFLSTSFSANVIYYFNFKFGDHLRPSGLRKDDLTSELPLVFVSVAIMQLRIYAMYRKSKKVLFLTGICFAAEIAAIAVVLVMHFAQSLSYTNEPIPGFHMCGTSNIGKNFTAIYIPIFCFEFLLFTLALSVVFRNMARTRRIPGMWRLHATMEMIVKSSTIYFFVETSGCAIATGMYLGLPSIYIEIANAFLVATTVVLGSRLVINTRDFYSSSQVEEHESHDFRPLIHPSGGNVEMSVLREDDGEV</sequence>
<organism evidence="1 2">
    <name type="scientific">Leucogyrophana mollusca</name>
    <dbReference type="NCBI Taxonomy" id="85980"/>
    <lineage>
        <taxon>Eukaryota</taxon>
        <taxon>Fungi</taxon>
        <taxon>Dikarya</taxon>
        <taxon>Basidiomycota</taxon>
        <taxon>Agaricomycotina</taxon>
        <taxon>Agaricomycetes</taxon>
        <taxon>Agaricomycetidae</taxon>
        <taxon>Boletales</taxon>
        <taxon>Boletales incertae sedis</taxon>
        <taxon>Leucogyrophana</taxon>
    </lineage>
</organism>
<gene>
    <name evidence="1" type="ORF">BV22DRAFT_1127494</name>
</gene>
<dbReference type="Proteomes" id="UP000790709">
    <property type="component" value="Unassembled WGS sequence"/>
</dbReference>
<proteinExistence type="predicted"/>
<keyword evidence="2" id="KW-1185">Reference proteome</keyword>
<protein>
    <submittedName>
        <fullName evidence="1">Uncharacterized protein</fullName>
    </submittedName>
</protein>
<reference evidence="1" key="1">
    <citation type="journal article" date="2021" name="New Phytol.">
        <title>Evolutionary innovations through gain and loss of genes in the ectomycorrhizal Boletales.</title>
        <authorList>
            <person name="Wu G."/>
            <person name="Miyauchi S."/>
            <person name="Morin E."/>
            <person name="Kuo A."/>
            <person name="Drula E."/>
            <person name="Varga T."/>
            <person name="Kohler A."/>
            <person name="Feng B."/>
            <person name="Cao Y."/>
            <person name="Lipzen A."/>
            <person name="Daum C."/>
            <person name="Hundley H."/>
            <person name="Pangilinan J."/>
            <person name="Johnson J."/>
            <person name="Barry K."/>
            <person name="LaButti K."/>
            <person name="Ng V."/>
            <person name="Ahrendt S."/>
            <person name="Min B."/>
            <person name="Choi I.G."/>
            <person name="Park H."/>
            <person name="Plett J.M."/>
            <person name="Magnuson J."/>
            <person name="Spatafora J.W."/>
            <person name="Nagy L.G."/>
            <person name="Henrissat B."/>
            <person name="Grigoriev I.V."/>
            <person name="Yang Z.L."/>
            <person name="Xu J."/>
            <person name="Martin F.M."/>
        </authorList>
    </citation>
    <scope>NUCLEOTIDE SEQUENCE</scope>
    <source>
        <strain evidence="1">KUC20120723A-06</strain>
    </source>
</reference>
<evidence type="ECO:0000313" key="2">
    <source>
        <dbReference type="Proteomes" id="UP000790709"/>
    </source>
</evidence>
<dbReference type="EMBL" id="MU266369">
    <property type="protein sequence ID" value="KAH7927236.1"/>
    <property type="molecule type" value="Genomic_DNA"/>
</dbReference>
<comment type="caution">
    <text evidence="1">The sequence shown here is derived from an EMBL/GenBank/DDBJ whole genome shotgun (WGS) entry which is preliminary data.</text>
</comment>
<name>A0ACB8BP15_9AGAM</name>